<sequence length="218" mass="24915">MADQIIIHNLHDDQDHRNPSSTSSAGDLFEFFRGGLSDYSEEKMMSHAEDIIFHGKLVPINQQLHRKQPPEQSENHHRRNQHDPLGRRRSRSESRSSPLVRNSRSLGCEKLKRNSSMWSEPQADITGDGSGKKSFSRRHVVLFGLVNVPPPEMDVRELKNRRVRLNKMPVGSWEPVDVGPVSRSFDHRKCSWRVLEFLSCKSSSSAALTTPFSYMAKV</sequence>
<reference evidence="2" key="1">
    <citation type="journal article" date="2022" name="Mol. Ecol. Resour.">
        <title>The genomes of chicory, endive, great burdock and yacon provide insights into Asteraceae palaeo-polyploidization history and plant inulin production.</title>
        <authorList>
            <person name="Fan W."/>
            <person name="Wang S."/>
            <person name="Wang H."/>
            <person name="Wang A."/>
            <person name="Jiang F."/>
            <person name="Liu H."/>
            <person name="Zhao H."/>
            <person name="Xu D."/>
            <person name="Zhang Y."/>
        </authorList>
    </citation>
    <scope>NUCLEOTIDE SEQUENCE [LARGE SCALE GENOMIC DNA]</scope>
    <source>
        <strain evidence="2">cv. Yunnan</strain>
    </source>
</reference>
<protein>
    <submittedName>
        <fullName evidence="1">Uncharacterized protein</fullName>
    </submittedName>
</protein>
<dbReference type="Proteomes" id="UP001056120">
    <property type="component" value="Linkage Group LG18"/>
</dbReference>
<reference evidence="1 2" key="2">
    <citation type="journal article" date="2022" name="Mol. Ecol. Resour.">
        <title>The genomes of chicory, endive, great burdock and yacon provide insights into Asteraceae paleo-polyploidization history and plant inulin production.</title>
        <authorList>
            <person name="Fan W."/>
            <person name="Wang S."/>
            <person name="Wang H."/>
            <person name="Wang A."/>
            <person name="Jiang F."/>
            <person name="Liu H."/>
            <person name="Zhao H."/>
            <person name="Xu D."/>
            <person name="Zhang Y."/>
        </authorList>
    </citation>
    <scope>NUCLEOTIDE SEQUENCE [LARGE SCALE GENOMIC DNA]</scope>
    <source>
        <strain evidence="2">cv. Yunnan</strain>
        <tissue evidence="1">Leaves</tissue>
    </source>
</reference>
<dbReference type="EMBL" id="CM042035">
    <property type="protein sequence ID" value="KAI3754636.1"/>
    <property type="molecule type" value="Genomic_DNA"/>
</dbReference>
<comment type="caution">
    <text evidence="1">The sequence shown here is derived from an EMBL/GenBank/DDBJ whole genome shotgun (WGS) entry which is preliminary data.</text>
</comment>
<evidence type="ECO:0000313" key="2">
    <source>
        <dbReference type="Proteomes" id="UP001056120"/>
    </source>
</evidence>
<evidence type="ECO:0000313" key="1">
    <source>
        <dbReference type="EMBL" id="KAI3754636.1"/>
    </source>
</evidence>
<accession>A0ACB9E765</accession>
<keyword evidence="2" id="KW-1185">Reference proteome</keyword>
<organism evidence="1 2">
    <name type="scientific">Smallanthus sonchifolius</name>
    <dbReference type="NCBI Taxonomy" id="185202"/>
    <lineage>
        <taxon>Eukaryota</taxon>
        <taxon>Viridiplantae</taxon>
        <taxon>Streptophyta</taxon>
        <taxon>Embryophyta</taxon>
        <taxon>Tracheophyta</taxon>
        <taxon>Spermatophyta</taxon>
        <taxon>Magnoliopsida</taxon>
        <taxon>eudicotyledons</taxon>
        <taxon>Gunneridae</taxon>
        <taxon>Pentapetalae</taxon>
        <taxon>asterids</taxon>
        <taxon>campanulids</taxon>
        <taxon>Asterales</taxon>
        <taxon>Asteraceae</taxon>
        <taxon>Asteroideae</taxon>
        <taxon>Heliantheae alliance</taxon>
        <taxon>Millerieae</taxon>
        <taxon>Smallanthus</taxon>
    </lineage>
</organism>
<gene>
    <name evidence="1" type="ORF">L1987_54423</name>
</gene>
<name>A0ACB9E765_9ASTR</name>
<proteinExistence type="predicted"/>